<name>A0A381CZQ8_CAMJU</name>
<dbReference type="Proteomes" id="UP000275504">
    <property type="component" value="Chromosome"/>
</dbReference>
<dbReference type="AlphaFoldDB" id="A0A381CZQ8"/>
<evidence type="ECO:0000313" key="2">
    <source>
        <dbReference type="Proteomes" id="UP000275504"/>
    </source>
</evidence>
<dbReference type="EMBL" id="LR134359">
    <property type="protein sequence ID" value="VEG62784.1"/>
    <property type="molecule type" value="Genomic_DNA"/>
</dbReference>
<evidence type="ECO:0000313" key="1">
    <source>
        <dbReference type="EMBL" id="VEG62784.1"/>
    </source>
</evidence>
<sequence length="140" mass="16190">MIYLAQTDTTVGFLSKNLEEINALKGRNKNQPCLITTAKFSELKSLARVSNLFKNYVRRAKKTTFIYANKKAIRVVKDCKHAEFLKKNGYFYSSSANQHGCKFDEEWARSVADIILDENFFENIPSKILKLSKNKMIKIR</sequence>
<protein>
    <submittedName>
        <fullName evidence="1">Sua5 YciO YrdC YwlC family protein</fullName>
    </submittedName>
</protein>
<accession>A0A381CZQ8</accession>
<dbReference type="Gene3D" id="3.90.870.10">
    <property type="entry name" value="DHBP synthase"/>
    <property type="match status" value="1"/>
</dbReference>
<dbReference type="SUPFAM" id="SSF55821">
    <property type="entry name" value="YrdC/RibB"/>
    <property type="match status" value="1"/>
</dbReference>
<organism evidence="1 2">
    <name type="scientific">Campylobacter jejuni subsp. doylei</name>
    <dbReference type="NCBI Taxonomy" id="32021"/>
    <lineage>
        <taxon>Bacteria</taxon>
        <taxon>Pseudomonadati</taxon>
        <taxon>Campylobacterota</taxon>
        <taxon>Epsilonproteobacteria</taxon>
        <taxon>Campylobacterales</taxon>
        <taxon>Campylobacteraceae</taxon>
        <taxon>Campylobacter</taxon>
    </lineage>
</organism>
<dbReference type="InterPro" id="IPR017945">
    <property type="entry name" value="DHBP_synth_RibB-like_a/b_dom"/>
</dbReference>
<proteinExistence type="predicted"/>
<reference evidence="1 2" key="1">
    <citation type="submission" date="2018-12" db="EMBL/GenBank/DDBJ databases">
        <authorList>
            <consortium name="Pathogen Informatics"/>
        </authorList>
    </citation>
    <scope>NUCLEOTIDE SEQUENCE [LARGE SCALE GENOMIC DNA]</scope>
    <source>
        <strain evidence="1 2">NCTC11951</strain>
    </source>
</reference>
<gene>
    <name evidence="1" type="ORF">NCTC11951_01935</name>
</gene>